<name>T1KFM2_TETUR</name>
<dbReference type="GO" id="GO:0042802">
    <property type="term" value="F:identical protein binding"/>
    <property type="evidence" value="ECO:0007669"/>
    <property type="project" value="TreeGrafter"/>
</dbReference>
<dbReference type="Proteomes" id="UP000015104">
    <property type="component" value="Unassembled WGS sequence"/>
</dbReference>
<dbReference type="GO" id="GO:0003883">
    <property type="term" value="F:CTP synthase activity"/>
    <property type="evidence" value="ECO:0007669"/>
    <property type="project" value="InterPro"/>
</dbReference>
<sequence length="144" mass="16350">MLTIYLKSLIESNRADDCFIGFDTSKGNLLDKKIKLFGNLLLIHYFIKFQNKSDGFQLPGSFNDCLFQLQAIELARNVLALNDANSIEFDPKTINPIIIDMPEHNMGRMGATMRLGLKKTFVVKTSILKSSCRAKSFNLNQDRK</sequence>
<dbReference type="GO" id="GO:0005737">
    <property type="term" value="C:cytoplasm"/>
    <property type="evidence" value="ECO:0007669"/>
    <property type="project" value="TreeGrafter"/>
</dbReference>
<reference evidence="2" key="1">
    <citation type="submission" date="2011-08" db="EMBL/GenBank/DDBJ databases">
        <authorList>
            <person name="Rombauts S."/>
        </authorList>
    </citation>
    <scope>NUCLEOTIDE SEQUENCE</scope>
    <source>
        <strain evidence="2">London</strain>
    </source>
</reference>
<proteinExistence type="predicted"/>
<dbReference type="EnsemblMetazoa" id="tetur10g03630.1">
    <property type="protein sequence ID" value="tetur10g03630.1"/>
    <property type="gene ID" value="tetur10g03630"/>
</dbReference>
<dbReference type="Gene3D" id="3.40.50.880">
    <property type="match status" value="1"/>
</dbReference>
<dbReference type="EMBL" id="CAEY01000037">
    <property type="status" value="NOT_ANNOTATED_CDS"/>
    <property type="molecule type" value="Genomic_DNA"/>
</dbReference>
<organism evidence="1 2">
    <name type="scientific">Tetranychus urticae</name>
    <name type="common">Two-spotted spider mite</name>
    <dbReference type="NCBI Taxonomy" id="32264"/>
    <lineage>
        <taxon>Eukaryota</taxon>
        <taxon>Metazoa</taxon>
        <taxon>Ecdysozoa</taxon>
        <taxon>Arthropoda</taxon>
        <taxon>Chelicerata</taxon>
        <taxon>Arachnida</taxon>
        <taxon>Acari</taxon>
        <taxon>Acariformes</taxon>
        <taxon>Trombidiformes</taxon>
        <taxon>Prostigmata</taxon>
        <taxon>Eleutherengona</taxon>
        <taxon>Raphignathae</taxon>
        <taxon>Tetranychoidea</taxon>
        <taxon>Tetranychidae</taxon>
        <taxon>Tetranychus</taxon>
    </lineage>
</organism>
<dbReference type="InterPro" id="IPR029062">
    <property type="entry name" value="Class_I_gatase-like"/>
</dbReference>
<dbReference type="GO" id="GO:0006241">
    <property type="term" value="P:CTP biosynthetic process"/>
    <property type="evidence" value="ECO:0007669"/>
    <property type="project" value="TreeGrafter"/>
</dbReference>
<accession>T1KFM2</accession>
<dbReference type="GO" id="GO:0019856">
    <property type="term" value="P:pyrimidine nucleobase biosynthetic process"/>
    <property type="evidence" value="ECO:0007669"/>
    <property type="project" value="TreeGrafter"/>
</dbReference>
<evidence type="ECO:0000313" key="1">
    <source>
        <dbReference type="EnsemblMetazoa" id="tetur10g03630.1"/>
    </source>
</evidence>
<evidence type="ECO:0000313" key="2">
    <source>
        <dbReference type="Proteomes" id="UP000015104"/>
    </source>
</evidence>
<dbReference type="SUPFAM" id="SSF52317">
    <property type="entry name" value="Class I glutamine amidotransferase-like"/>
    <property type="match status" value="1"/>
</dbReference>
<protein>
    <submittedName>
        <fullName evidence="1">Uncharacterized protein</fullName>
    </submittedName>
</protein>
<dbReference type="PANTHER" id="PTHR11550">
    <property type="entry name" value="CTP SYNTHASE"/>
    <property type="match status" value="1"/>
</dbReference>
<dbReference type="STRING" id="32264.T1KFM2"/>
<reference evidence="1" key="2">
    <citation type="submission" date="2015-06" db="UniProtKB">
        <authorList>
            <consortium name="EnsemblMetazoa"/>
        </authorList>
    </citation>
    <scope>IDENTIFICATION</scope>
</reference>
<dbReference type="AlphaFoldDB" id="T1KFM2"/>
<dbReference type="HOGENOM" id="CLU_1827773_0_0_1"/>
<dbReference type="InterPro" id="IPR004468">
    <property type="entry name" value="CTP_synthase"/>
</dbReference>
<dbReference type="PANTHER" id="PTHR11550:SF0">
    <property type="entry name" value="CTP SYNTHASE-RELATED"/>
    <property type="match status" value="1"/>
</dbReference>
<dbReference type="GO" id="GO:0097268">
    <property type="term" value="C:cytoophidium"/>
    <property type="evidence" value="ECO:0007669"/>
    <property type="project" value="TreeGrafter"/>
</dbReference>
<keyword evidence="2" id="KW-1185">Reference proteome</keyword>